<evidence type="ECO:0000256" key="1">
    <source>
        <dbReference type="SAM" id="SignalP"/>
    </source>
</evidence>
<keyword evidence="1" id="KW-0732">Signal</keyword>
<proteinExistence type="predicted"/>
<reference evidence="2" key="1">
    <citation type="submission" date="2019-12" db="EMBL/GenBank/DDBJ databases">
        <title>An insight into the sialome of adult female Ixodes ricinus ticks feeding for 6 days.</title>
        <authorList>
            <person name="Perner J."/>
            <person name="Ribeiro J.M.C."/>
        </authorList>
    </citation>
    <scope>NUCLEOTIDE SEQUENCE</scope>
    <source>
        <strain evidence="2">Semi-engorged</strain>
        <tissue evidence="2">Salivary glands</tissue>
    </source>
</reference>
<accession>A0A6B0UF70</accession>
<dbReference type="EMBL" id="GIFC01003170">
    <property type="protein sequence ID" value="MXU85253.1"/>
    <property type="molecule type" value="Transcribed_RNA"/>
</dbReference>
<name>A0A6B0UF70_IXORI</name>
<sequence length="85" mass="8987">MFLVFFLCMLLSGALFFTSLQTFGAHRRHGDLAASQGYGDSAAKCYKKNILPPSAPAGDDDIQPDAAERAGDAGYYAGQRCAGGH</sequence>
<evidence type="ECO:0000313" key="2">
    <source>
        <dbReference type="EMBL" id="MXU85253.1"/>
    </source>
</evidence>
<dbReference type="AlphaFoldDB" id="A0A6B0UF70"/>
<feature type="chain" id="PRO_5025486968" evidence="1">
    <location>
        <begin position="17"/>
        <end position="85"/>
    </location>
</feature>
<feature type="signal peptide" evidence="1">
    <location>
        <begin position="1"/>
        <end position="16"/>
    </location>
</feature>
<organism evidence="2">
    <name type="scientific">Ixodes ricinus</name>
    <name type="common">Common tick</name>
    <name type="synonym">Acarus ricinus</name>
    <dbReference type="NCBI Taxonomy" id="34613"/>
    <lineage>
        <taxon>Eukaryota</taxon>
        <taxon>Metazoa</taxon>
        <taxon>Ecdysozoa</taxon>
        <taxon>Arthropoda</taxon>
        <taxon>Chelicerata</taxon>
        <taxon>Arachnida</taxon>
        <taxon>Acari</taxon>
        <taxon>Parasitiformes</taxon>
        <taxon>Ixodida</taxon>
        <taxon>Ixodoidea</taxon>
        <taxon>Ixodidae</taxon>
        <taxon>Ixodinae</taxon>
        <taxon>Ixodes</taxon>
    </lineage>
</organism>
<protein>
    <submittedName>
        <fullName evidence="2">Putative secreted protein</fullName>
    </submittedName>
</protein>